<name>A0A5C5RJB5_9ACTN</name>
<dbReference type="Gene3D" id="3.40.50.1820">
    <property type="entry name" value="alpha/beta hydrolase"/>
    <property type="match status" value="1"/>
</dbReference>
<feature type="transmembrane region" description="Helical" evidence="2">
    <location>
        <begin position="36"/>
        <end position="53"/>
    </location>
</feature>
<dbReference type="SUPFAM" id="SSF53474">
    <property type="entry name" value="alpha/beta-Hydrolases"/>
    <property type="match status" value="1"/>
</dbReference>
<dbReference type="GO" id="GO:0016747">
    <property type="term" value="F:acyltransferase activity, transferring groups other than amino-acyl groups"/>
    <property type="evidence" value="ECO:0007669"/>
    <property type="project" value="TreeGrafter"/>
</dbReference>
<dbReference type="InterPro" id="IPR029058">
    <property type="entry name" value="AB_hydrolase_fold"/>
</dbReference>
<accession>A0A5C5RJB5</accession>
<reference evidence="3 4" key="1">
    <citation type="submission" date="2019-06" db="EMBL/GenBank/DDBJ databases">
        <authorList>
            <person name="Teng J.L.L."/>
            <person name="Lee H.H."/>
            <person name="Lau S.K.P."/>
            <person name="Woo P.C.Y."/>
        </authorList>
    </citation>
    <scope>NUCLEOTIDE SEQUENCE [LARGE SCALE GENOMIC DNA]</scope>
    <source>
        <strain evidence="3 4">HKU70</strain>
    </source>
</reference>
<feature type="transmembrane region" description="Helical" evidence="2">
    <location>
        <begin position="73"/>
        <end position="91"/>
    </location>
</feature>
<keyword evidence="4" id="KW-1185">Reference proteome</keyword>
<feature type="transmembrane region" description="Helical" evidence="2">
    <location>
        <begin position="12"/>
        <end position="31"/>
    </location>
</feature>
<feature type="transmembrane region" description="Helical" evidence="2">
    <location>
        <begin position="98"/>
        <end position="117"/>
    </location>
</feature>
<evidence type="ECO:0000256" key="2">
    <source>
        <dbReference type="SAM" id="Phobius"/>
    </source>
</evidence>
<proteinExistence type="predicted"/>
<dbReference type="EMBL" id="VIGV01000011">
    <property type="protein sequence ID" value="TWS22271.1"/>
    <property type="molecule type" value="Genomic_DNA"/>
</dbReference>
<comment type="caution">
    <text evidence="3">The sequence shown here is derived from an EMBL/GenBank/DDBJ whole genome shotgun (WGS) entry which is preliminary data.</text>
</comment>
<dbReference type="Proteomes" id="UP000319792">
    <property type="component" value="Unassembled WGS sequence"/>
</dbReference>
<evidence type="ECO:0008006" key="5">
    <source>
        <dbReference type="Google" id="ProtNLM"/>
    </source>
</evidence>
<keyword evidence="2" id="KW-0812">Transmembrane</keyword>
<sequence length="451" mass="46674">MTHRGGTSLLTGWLPLTVFALAALAAALVLLGRGRWLRIGLPLSLLVGAVAAWAADAEVNAQGVAGEPAPRMLWVWLGLAAATLVAGVVRFRSGRWRGRVVSIVAVPLLLVAALLVVDQWVGYYPTVQVAWSAWMAGPLPNQIAQSDLPGLRNTTQSRGRVVPVDVPDDASGFAHRTEYVYLPPAWFAGPTPPVLPAVEMIGGEFNTPADWIRLGSATQTADRYAAQHGGHAPILVFVDSGGSFNNDTECVDGPRGAAAAHLIKDVRPYVVSTFGAAADASHWGAIGWSMGGTCAMDLVVTRPDLFSAFGDIGGDLGPNTGTKAQTIARLFGGAAARWDDYDPQTVMARHGPYAGVGGVFVDADGQRPGRGGHGGPTTGAWRPNPHGGGGGAGRQYAADPTEKGSSQTLCSRMRTVGIACTITSVGDGHTWQSATAALSSALPAVAGRIGA</sequence>
<feature type="region of interest" description="Disordered" evidence="1">
    <location>
        <begin position="367"/>
        <end position="405"/>
    </location>
</feature>
<dbReference type="PANTHER" id="PTHR48098">
    <property type="entry name" value="ENTEROCHELIN ESTERASE-RELATED"/>
    <property type="match status" value="1"/>
</dbReference>
<keyword evidence="2" id="KW-0472">Membrane</keyword>
<keyword evidence="2" id="KW-1133">Transmembrane helix</keyword>
<reference evidence="3 4" key="2">
    <citation type="submission" date="2019-08" db="EMBL/GenBank/DDBJ databases">
        <title>Tsukamurella conjunctivitidis sp. nov., Tsukamurella assacharolytica sp. nov. and Tsukamurella sputae sp. nov. isolated from patients with conjunctivitis, bacteraemia (lymphoma) and respiratory infection (sputum) in Hong Kong.</title>
        <authorList>
            <person name="Fok K.M.N."/>
            <person name="Fong J.Y.H."/>
        </authorList>
    </citation>
    <scope>NUCLEOTIDE SEQUENCE [LARGE SCALE GENOMIC DNA]</scope>
    <source>
        <strain evidence="3 4">HKU70</strain>
    </source>
</reference>
<evidence type="ECO:0000256" key="1">
    <source>
        <dbReference type="SAM" id="MobiDB-lite"/>
    </source>
</evidence>
<evidence type="ECO:0000313" key="4">
    <source>
        <dbReference type="Proteomes" id="UP000319792"/>
    </source>
</evidence>
<gene>
    <name evidence="3" type="ORF">FK268_21035</name>
</gene>
<dbReference type="Pfam" id="PF00756">
    <property type="entry name" value="Esterase"/>
    <property type="match status" value="1"/>
</dbReference>
<dbReference type="OrthoDB" id="3723842at2"/>
<dbReference type="PANTHER" id="PTHR48098:SF1">
    <property type="entry name" value="DIACYLGLYCEROL ACYLTRANSFERASE_MYCOLYLTRANSFERASE AG85A"/>
    <property type="match status" value="1"/>
</dbReference>
<dbReference type="InterPro" id="IPR050583">
    <property type="entry name" value="Mycobacterial_A85_antigen"/>
</dbReference>
<organism evidence="3 4">
    <name type="scientific">Tsukamurella sputi</name>
    <dbReference type="NCBI Taxonomy" id="2591848"/>
    <lineage>
        <taxon>Bacteria</taxon>
        <taxon>Bacillati</taxon>
        <taxon>Actinomycetota</taxon>
        <taxon>Actinomycetes</taxon>
        <taxon>Mycobacteriales</taxon>
        <taxon>Tsukamurellaceae</taxon>
        <taxon>Tsukamurella</taxon>
    </lineage>
</organism>
<dbReference type="InterPro" id="IPR000801">
    <property type="entry name" value="Esterase-like"/>
</dbReference>
<dbReference type="AlphaFoldDB" id="A0A5C5RJB5"/>
<feature type="compositionally biased region" description="Gly residues" evidence="1">
    <location>
        <begin position="368"/>
        <end position="377"/>
    </location>
</feature>
<evidence type="ECO:0000313" key="3">
    <source>
        <dbReference type="EMBL" id="TWS22271.1"/>
    </source>
</evidence>
<dbReference type="RefSeq" id="WP_146437422.1">
    <property type="nucleotide sequence ID" value="NZ_VIGV01000011.1"/>
</dbReference>
<protein>
    <recommendedName>
        <fullName evidence="5">Esterase family protein</fullName>
    </recommendedName>
</protein>